<evidence type="ECO:0000313" key="3">
    <source>
        <dbReference type="EMBL" id="RXK61528.1"/>
    </source>
</evidence>
<evidence type="ECO:0000313" key="4">
    <source>
        <dbReference type="Proteomes" id="UP000290204"/>
    </source>
</evidence>
<keyword evidence="1" id="KW-0732">Signal</keyword>
<evidence type="ECO:0000259" key="2">
    <source>
        <dbReference type="Pfam" id="PF03724"/>
    </source>
</evidence>
<dbReference type="InterPro" id="IPR005184">
    <property type="entry name" value="DUF306_Meta_HslJ"/>
</dbReference>
<dbReference type="EMBL" id="SDHW01000001">
    <property type="protein sequence ID" value="RXK61528.1"/>
    <property type="molecule type" value="Genomic_DNA"/>
</dbReference>
<dbReference type="PANTHER" id="PTHR35535:SF2">
    <property type="entry name" value="DUF306 DOMAIN-CONTAINING PROTEIN"/>
    <property type="match status" value="1"/>
</dbReference>
<accession>A0A4Q1CKL6</accession>
<name>A0A4Q1CKL6_9BACT</name>
<evidence type="ECO:0000256" key="1">
    <source>
        <dbReference type="SAM" id="SignalP"/>
    </source>
</evidence>
<feature type="signal peptide" evidence="1">
    <location>
        <begin position="1"/>
        <end position="19"/>
    </location>
</feature>
<feature type="domain" description="DUF306" evidence="2">
    <location>
        <begin position="56"/>
        <end position="156"/>
    </location>
</feature>
<proteinExistence type="predicted"/>
<dbReference type="PANTHER" id="PTHR35535">
    <property type="entry name" value="HEAT SHOCK PROTEIN HSLJ"/>
    <property type="match status" value="1"/>
</dbReference>
<gene>
    <name evidence="3" type="ORF">ESA94_00470</name>
</gene>
<dbReference type="RefSeq" id="WP_129128901.1">
    <property type="nucleotide sequence ID" value="NZ_SDHW01000001.1"/>
</dbReference>
<dbReference type="InterPro" id="IPR038670">
    <property type="entry name" value="HslJ-like_sf"/>
</dbReference>
<dbReference type="OrthoDB" id="880459at2"/>
<sequence>MNYKLFVPALALFLIQAFSCKTSKTNTSTPSSGEVVNPPTIAAPVVSEGSEYLYMYRWYVTELNSKPVSLGDNAKAAHLLFTSGQVNSVAGFTGCNRLNGRFELQKDNVIKFSPLAVTKMACLNTGNMESDFLVALNKTSKWIIRNQTLYFYEEDKLLVKFASVDAALAKLEGNWELNYISGIRIAFDGLYPEKKPFIRFDLANSQINGNTGCNGFSSKYSINGNTIKFTPGISTMMACPGNGEKTFTEMLKKVNRYALSDDNTLNFLIDDVAVMRFVRK</sequence>
<feature type="domain" description="DUF306" evidence="2">
    <location>
        <begin position="171"/>
        <end position="268"/>
    </location>
</feature>
<dbReference type="Gene3D" id="2.40.128.270">
    <property type="match status" value="2"/>
</dbReference>
<feature type="chain" id="PRO_5020858052" evidence="1">
    <location>
        <begin position="20"/>
        <end position="280"/>
    </location>
</feature>
<dbReference type="Pfam" id="PF03724">
    <property type="entry name" value="META"/>
    <property type="match status" value="2"/>
</dbReference>
<comment type="caution">
    <text evidence="3">The sequence shown here is derived from an EMBL/GenBank/DDBJ whole genome shotgun (WGS) entry which is preliminary data.</text>
</comment>
<reference evidence="3 4" key="1">
    <citation type="submission" date="2019-01" db="EMBL/GenBank/DDBJ databases">
        <title>Lacibacter sp. strain TTM-7.</title>
        <authorList>
            <person name="Chen W.-M."/>
        </authorList>
    </citation>
    <scope>NUCLEOTIDE SEQUENCE [LARGE SCALE GENOMIC DNA]</scope>
    <source>
        <strain evidence="3 4">TTM-7</strain>
    </source>
</reference>
<keyword evidence="4" id="KW-1185">Reference proteome</keyword>
<dbReference type="AlphaFoldDB" id="A0A4Q1CKL6"/>
<dbReference type="InterPro" id="IPR053147">
    <property type="entry name" value="Hsp_HslJ-like"/>
</dbReference>
<organism evidence="3 4">
    <name type="scientific">Lacibacter luteus</name>
    <dbReference type="NCBI Taxonomy" id="2508719"/>
    <lineage>
        <taxon>Bacteria</taxon>
        <taxon>Pseudomonadati</taxon>
        <taxon>Bacteroidota</taxon>
        <taxon>Chitinophagia</taxon>
        <taxon>Chitinophagales</taxon>
        <taxon>Chitinophagaceae</taxon>
        <taxon>Lacibacter</taxon>
    </lineage>
</organism>
<dbReference type="Proteomes" id="UP000290204">
    <property type="component" value="Unassembled WGS sequence"/>
</dbReference>
<protein>
    <submittedName>
        <fullName evidence="3">META domain-containing protein</fullName>
    </submittedName>
</protein>